<dbReference type="EMBL" id="FZOU01000002">
    <property type="protein sequence ID" value="SNS74227.1"/>
    <property type="molecule type" value="Genomic_DNA"/>
</dbReference>
<organism evidence="6 7">
    <name type="scientific">Granulicella rosea</name>
    <dbReference type="NCBI Taxonomy" id="474952"/>
    <lineage>
        <taxon>Bacteria</taxon>
        <taxon>Pseudomonadati</taxon>
        <taxon>Acidobacteriota</taxon>
        <taxon>Terriglobia</taxon>
        <taxon>Terriglobales</taxon>
        <taxon>Acidobacteriaceae</taxon>
        <taxon>Granulicella</taxon>
    </lineage>
</organism>
<comment type="subcellular location">
    <subcellularLocation>
        <location evidence="1">Cell envelope</location>
    </subcellularLocation>
</comment>
<feature type="transmembrane region" description="Helical" evidence="4">
    <location>
        <begin position="12"/>
        <end position="33"/>
    </location>
</feature>
<dbReference type="PANTHER" id="PTHR32347">
    <property type="entry name" value="EFFLUX SYSTEM COMPONENT YKNX-RELATED"/>
    <property type="match status" value="1"/>
</dbReference>
<evidence type="ECO:0000256" key="4">
    <source>
        <dbReference type="SAM" id="Phobius"/>
    </source>
</evidence>
<dbReference type="Gene3D" id="2.40.50.100">
    <property type="match status" value="1"/>
</dbReference>
<keyword evidence="4" id="KW-0812">Transmembrane</keyword>
<feature type="domain" description="YknX-like C-terminal permuted SH3-like" evidence="5">
    <location>
        <begin position="342"/>
        <end position="411"/>
    </location>
</feature>
<dbReference type="InterPro" id="IPR006143">
    <property type="entry name" value="RND_pump_MFP"/>
</dbReference>
<sequence length="414" mass="44095">MPNVEQPRRVGPALLWIAGAVIVVIIVFGVRALTHEQVGVRTSTATNQNLLSTVSTNGKVEPVEEFQAHAPYPGVIKEIYVDVGQVVKPGTPLLRMDDADVNAKVAAAESSLKSAQVSRNDLTLGGTQEERNRAAADLQNAQAEQATAARSLAQVQALQAKGAASAGEVASAQSQLDSANRTLAAAQSHTAGRYSKDDIARADAQVAEAQAGLAAAHSAHANANIVSPIPGTVYSIPVSQYDFVPAGDDLLDIADLNRIQIRAYFDEPEIGKLLRGQAVSIVWDAKPNQRWHGHIERAPTTVITYGTRNVGECLITVDDAKGDLLPNTNVTVTVTTSQRFNVLSIPREALHTDGASNFVYTVRQGKLSRTTVQVGVVNLTRVEITSGLKENDQIVVSATTNQELKNGLEVKPIE</sequence>
<name>A0A239GYL4_9BACT</name>
<dbReference type="InterPro" id="IPR050465">
    <property type="entry name" value="UPF0194_transport"/>
</dbReference>
<keyword evidence="4" id="KW-0472">Membrane</keyword>
<dbReference type="Gene3D" id="2.40.30.170">
    <property type="match status" value="1"/>
</dbReference>
<comment type="similarity">
    <text evidence="2">Belongs to the membrane fusion protein (MFP) (TC 8.A.1) family.</text>
</comment>
<evidence type="ECO:0000256" key="3">
    <source>
        <dbReference type="ARBA" id="ARBA00023054"/>
    </source>
</evidence>
<evidence type="ECO:0000259" key="5">
    <source>
        <dbReference type="Pfam" id="PF25989"/>
    </source>
</evidence>
<dbReference type="SUPFAM" id="SSF111369">
    <property type="entry name" value="HlyD-like secretion proteins"/>
    <property type="match status" value="2"/>
</dbReference>
<dbReference type="GO" id="GO:0016020">
    <property type="term" value="C:membrane"/>
    <property type="evidence" value="ECO:0007669"/>
    <property type="project" value="InterPro"/>
</dbReference>
<dbReference type="InterPro" id="IPR058637">
    <property type="entry name" value="YknX-like_C"/>
</dbReference>
<dbReference type="RefSeq" id="WP_089407664.1">
    <property type="nucleotide sequence ID" value="NZ_FZOU01000002.1"/>
</dbReference>
<protein>
    <submittedName>
        <fullName evidence="6">HlyD family secretion protein</fullName>
    </submittedName>
</protein>
<dbReference type="Proteomes" id="UP000198356">
    <property type="component" value="Unassembled WGS sequence"/>
</dbReference>
<keyword evidence="7" id="KW-1185">Reference proteome</keyword>
<dbReference type="Pfam" id="PF25989">
    <property type="entry name" value="YknX_C"/>
    <property type="match status" value="1"/>
</dbReference>
<keyword evidence="4" id="KW-1133">Transmembrane helix</keyword>
<dbReference type="GO" id="GO:0030313">
    <property type="term" value="C:cell envelope"/>
    <property type="evidence" value="ECO:0007669"/>
    <property type="project" value="UniProtKB-SubCell"/>
</dbReference>
<dbReference type="Gene3D" id="2.40.420.20">
    <property type="match status" value="1"/>
</dbReference>
<reference evidence="6 7" key="1">
    <citation type="submission" date="2017-06" db="EMBL/GenBank/DDBJ databases">
        <authorList>
            <person name="Kim H.J."/>
            <person name="Triplett B.A."/>
        </authorList>
    </citation>
    <scope>NUCLEOTIDE SEQUENCE [LARGE SCALE GENOMIC DNA]</scope>
    <source>
        <strain evidence="6 7">DSM 18704</strain>
    </source>
</reference>
<evidence type="ECO:0000256" key="2">
    <source>
        <dbReference type="ARBA" id="ARBA00009477"/>
    </source>
</evidence>
<dbReference type="OrthoDB" id="115521at2"/>
<accession>A0A239GYL4</accession>
<evidence type="ECO:0000256" key="1">
    <source>
        <dbReference type="ARBA" id="ARBA00004196"/>
    </source>
</evidence>
<evidence type="ECO:0000313" key="7">
    <source>
        <dbReference type="Proteomes" id="UP000198356"/>
    </source>
</evidence>
<keyword evidence="3" id="KW-0175">Coiled coil</keyword>
<dbReference type="NCBIfam" id="TIGR01730">
    <property type="entry name" value="RND_mfp"/>
    <property type="match status" value="1"/>
</dbReference>
<dbReference type="PANTHER" id="PTHR32347:SF23">
    <property type="entry name" value="BLL5650 PROTEIN"/>
    <property type="match status" value="1"/>
</dbReference>
<dbReference type="GO" id="GO:0022857">
    <property type="term" value="F:transmembrane transporter activity"/>
    <property type="evidence" value="ECO:0007669"/>
    <property type="project" value="InterPro"/>
</dbReference>
<dbReference type="AlphaFoldDB" id="A0A239GYL4"/>
<evidence type="ECO:0000313" key="6">
    <source>
        <dbReference type="EMBL" id="SNS74227.1"/>
    </source>
</evidence>
<gene>
    <name evidence="6" type="ORF">SAMN05421770_102144</name>
</gene>
<proteinExistence type="inferred from homology"/>